<reference evidence="2 3" key="1">
    <citation type="submission" date="2011-05" db="EMBL/GenBank/DDBJ databases">
        <title>Complete sequence of chromosome of Frankia symbiont of Datisca glomerata.</title>
        <authorList>
            <consortium name="US DOE Joint Genome Institute"/>
            <person name="Lucas S."/>
            <person name="Han J."/>
            <person name="Lapidus A."/>
            <person name="Cheng J.-F."/>
            <person name="Goodwin L."/>
            <person name="Pitluck S."/>
            <person name="Peters L."/>
            <person name="Mikhailova N."/>
            <person name="Chertkov O."/>
            <person name="Teshima H."/>
            <person name="Han C."/>
            <person name="Tapia R."/>
            <person name="Land M."/>
            <person name="Hauser L."/>
            <person name="Kyrpides N."/>
            <person name="Ivanova N."/>
            <person name="Pagani I."/>
            <person name="Berry A."/>
            <person name="Pawlowski K."/>
            <person name="Persson T."/>
            <person name="Vanden Heuvel B."/>
            <person name="Benson D."/>
            <person name="Woyke T."/>
        </authorList>
    </citation>
    <scope>NUCLEOTIDE SEQUENCE [LARGE SCALE GENOMIC DNA]</scope>
    <source>
        <strain evidence="3">4085684</strain>
    </source>
</reference>
<dbReference type="AlphaFoldDB" id="F8AZ35"/>
<evidence type="ECO:0000313" key="2">
    <source>
        <dbReference type="EMBL" id="AEH10502.1"/>
    </source>
</evidence>
<organism evidence="2 3">
    <name type="scientific">Candidatus Protofrankia datiscae</name>
    <dbReference type="NCBI Taxonomy" id="2716812"/>
    <lineage>
        <taxon>Bacteria</taxon>
        <taxon>Bacillati</taxon>
        <taxon>Actinomycetota</taxon>
        <taxon>Actinomycetes</taxon>
        <taxon>Frankiales</taxon>
        <taxon>Frankiaceae</taxon>
        <taxon>Protofrankia</taxon>
    </lineage>
</organism>
<keyword evidence="3" id="KW-1185">Reference proteome</keyword>
<dbReference type="InterPro" id="IPR001455">
    <property type="entry name" value="TusA-like"/>
</dbReference>
<name>F8AZ35_9ACTN</name>
<dbReference type="eggNOG" id="COG0425">
    <property type="taxonomic scope" value="Bacteria"/>
</dbReference>
<dbReference type="EMBL" id="CP002801">
    <property type="protein sequence ID" value="AEH10502.1"/>
    <property type="molecule type" value="Genomic_DNA"/>
</dbReference>
<evidence type="ECO:0000313" key="3">
    <source>
        <dbReference type="Proteomes" id="UP000001549"/>
    </source>
</evidence>
<dbReference type="SUPFAM" id="SSF64307">
    <property type="entry name" value="SirA-like"/>
    <property type="match status" value="1"/>
</dbReference>
<dbReference type="HOGENOM" id="CLU_2081356_0_0_11"/>
<proteinExistence type="predicted"/>
<dbReference type="STRING" id="656024.FsymDg_3195"/>
<accession>F8AZ35</accession>
<dbReference type="Gene3D" id="3.30.110.40">
    <property type="entry name" value="TusA-like domain"/>
    <property type="match status" value="1"/>
</dbReference>
<dbReference type="CDD" id="cd00291">
    <property type="entry name" value="SirA_YedF_YeeD"/>
    <property type="match status" value="1"/>
</dbReference>
<dbReference type="Proteomes" id="UP000001549">
    <property type="component" value="Chromosome"/>
</dbReference>
<protein>
    <submittedName>
        <fullName evidence="2">SirA-like domain-containing protein</fullName>
    </submittedName>
</protein>
<gene>
    <name evidence="2" type="ordered locus">FsymDg_3195</name>
</gene>
<sequence length="117" mass="13149">MTHNRPAMHNRTVMHNRTMTNSRAMTKNINKTDNTDDIHWDVAAFTADARGRRCPLPIIELARRIGDLDLAATLVLWADDPAADLDVPAWCRMRAQELVATRALPTGGTAYLVRRLT</sequence>
<evidence type="ECO:0000259" key="1">
    <source>
        <dbReference type="Pfam" id="PF01206"/>
    </source>
</evidence>
<dbReference type="Pfam" id="PF01206">
    <property type="entry name" value="TusA"/>
    <property type="match status" value="1"/>
</dbReference>
<dbReference type="InterPro" id="IPR036868">
    <property type="entry name" value="TusA-like_sf"/>
</dbReference>
<feature type="domain" description="UPF0033" evidence="1">
    <location>
        <begin position="48"/>
        <end position="114"/>
    </location>
</feature>
<dbReference type="KEGG" id="fsy:FsymDg_3195"/>